<proteinExistence type="predicted"/>
<keyword evidence="3" id="KW-1185">Reference proteome</keyword>
<dbReference type="Proteomes" id="UP000533637">
    <property type="component" value="Unassembled WGS sequence"/>
</dbReference>
<gene>
    <name evidence="2" type="ORF">GGQ57_004300</name>
</gene>
<feature type="transmembrane region" description="Helical" evidence="1">
    <location>
        <begin position="134"/>
        <end position="155"/>
    </location>
</feature>
<keyword evidence="2" id="KW-0560">Oxidoreductase</keyword>
<keyword evidence="1" id="KW-1133">Transmembrane helix</keyword>
<feature type="transmembrane region" description="Helical" evidence="1">
    <location>
        <begin position="71"/>
        <end position="88"/>
    </location>
</feature>
<sequence>MGKEIKYSTGQLWALTLLRVLIGWHFLYEGLIKFYTPGWTAKAYLQNTTGPFAPLFRSMTGSEIVQRCVDLMNEWGLILLGLGLFLGICSRYCKIFGIVLLLFYYLAYPPFASLGVNAHVEGSYWIVNKNLIEMAALFLLCWFPSSHITGLDYFIRQFRFKLKASRGQ</sequence>
<evidence type="ECO:0000256" key="1">
    <source>
        <dbReference type="SAM" id="Phobius"/>
    </source>
</evidence>
<organism evidence="2 3">
    <name type="scientific">Parabacteroides faecis</name>
    <dbReference type="NCBI Taxonomy" id="1217282"/>
    <lineage>
        <taxon>Bacteria</taxon>
        <taxon>Pseudomonadati</taxon>
        <taxon>Bacteroidota</taxon>
        <taxon>Bacteroidia</taxon>
        <taxon>Bacteroidales</taxon>
        <taxon>Tannerellaceae</taxon>
        <taxon>Parabacteroides</taxon>
    </lineage>
</organism>
<keyword evidence="1" id="KW-0812">Transmembrane</keyword>
<name>A0ABR6KS87_9BACT</name>
<dbReference type="RefSeq" id="WP_183672067.1">
    <property type="nucleotide sequence ID" value="NZ_BMPB01000009.1"/>
</dbReference>
<feature type="transmembrane region" description="Helical" evidence="1">
    <location>
        <begin position="12"/>
        <end position="28"/>
    </location>
</feature>
<reference evidence="2 3" key="1">
    <citation type="submission" date="2020-08" db="EMBL/GenBank/DDBJ databases">
        <title>Genomic Encyclopedia of Type Strains, Phase IV (KMG-IV): sequencing the most valuable type-strain genomes for metagenomic binning, comparative biology and taxonomic classification.</title>
        <authorList>
            <person name="Goeker M."/>
        </authorList>
    </citation>
    <scope>NUCLEOTIDE SEQUENCE [LARGE SCALE GENOMIC DNA]</scope>
    <source>
        <strain evidence="2 3">DSM 102983</strain>
    </source>
</reference>
<dbReference type="GO" id="GO:0043831">
    <property type="term" value="F:thiosulfate dehydrogenase (quinone) activity"/>
    <property type="evidence" value="ECO:0007669"/>
    <property type="project" value="UniProtKB-EC"/>
</dbReference>
<comment type="caution">
    <text evidence="2">The sequence shown here is derived from an EMBL/GenBank/DDBJ whole genome shotgun (WGS) entry which is preliminary data.</text>
</comment>
<keyword evidence="1" id="KW-0472">Membrane</keyword>
<evidence type="ECO:0000313" key="2">
    <source>
        <dbReference type="EMBL" id="MBB4624369.1"/>
    </source>
</evidence>
<dbReference type="EMBL" id="JACHOC010000010">
    <property type="protein sequence ID" value="MBB4624369.1"/>
    <property type="molecule type" value="Genomic_DNA"/>
</dbReference>
<feature type="transmembrane region" description="Helical" evidence="1">
    <location>
        <begin position="95"/>
        <end position="114"/>
    </location>
</feature>
<dbReference type="EC" id="1.8.5.2" evidence="2"/>
<accession>A0ABR6KS87</accession>
<protein>
    <submittedName>
        <fullName evidence="2">Thiosulfate dehydrogenase [quinone] large subunit</fullName>
        <ecNumber evidence="2">1.8.5.2</ecNumber>
    </submittedName>
</protein>
<evidence type="ECO:0000313" key="3">
    <source>
        <dbReference type="Proteomes" id="UP000533637"/>
    </source>
</evidence>